<comment type="caution">
    <text evidence="4">The sequence shown here is derived from an EMBL/GenBank/DDBJ whole genome shotgun (WGS) entry which is preliminary data.</text>
</comment>
<dbReference type="InterPro" id="IPR002347">
    <property type="entry name" value="SDR_fam"/>
</dbReference>
<dbReference type="Pfam" id="PF13561">
    <property type="entry name" value="adh_short_C2"/>
    <property type="match status" value="1"/>
</dbReference>
<keyword evidence="5" id="KW-1185">Reference proteome</keyword>
<dbReference type="Proteomes" id="UP001172681">
    <property type="component" value="Unassembled WGS sequence"/>
</dbReference>
<dbReference type="AlphaFoldDB" id="A0AA38Y551"/>
<dbReference type="InterPro" id="IPR036291">
    <property type="entry name" value="NAD(P)-bd_dom_sf"/>
</dbReference>
<dbReference type="PROSITE" id="PS00061">
    <property type="entry name" value="ADH_SHORT"/>
    <property type="match status" value="1"/>
</dbReference>
<dbReference type="InterPro" id="IPR020904">
    <property type="entry name" value="Sc_DH/Rdtase_CS"/>
</dbReference>
<keyword evidence="2" id="KW-0521">NADP</keyword>
<dbReference type="CDD" id="cd05233">
    <property type="entry name" value="SDR_c"/>
    <property type="match status" value="1"/>
</dbReference>
<dbReference type="EMBL" id="JAPDRN010000032">
    <property type="protein sequence ID" value="KAJ9635707.1"/>
    <property type="molecule type" value="Genomic_DNA"/>
</dbReference>
<reference evidence="4" key="1">
    <citation type="submission" date="2022-10" db="EMBL/GenBank/DDBJ databases">
        <title>Culturing micro-colonial fungi from biological soil crusts in the Mojave desert and describing Neophaeococcomyces mojavensis, and introducing the new genera and species Taxawa tesnikishii.</title>
        <authorList>
            <person name="Kurbessoian T."/>
            <person name="Stajich J.E."/>
        </authorList>
    </citation>
    <scope>NUCLEOTIDE SEQUENCE</scope>
    <source>
        <strain evidence="4">TK_35</strain>
    </source>
</reference>
<comment type="similarity">
    <text evidence="1">Belongs to the short-chain dehydrogenases/reductases (SDR) family.</text>
</comment>
<gene>
    <name evidence="4" type="ORF">H2204_005667</name>
</gene>
<keyword evidence="3" id="KW-0560">Oxidoreductase</keyword>
<dbReference type="SUPFAM" id="SSF51735">
    <property type="entry name" value="NAD(P)-binding Rossmann-fold domains"/>
    <property type="match status" value="1"/>
</dbReference>
<dbReference type="PANTHER" id="PTHR24321">
    <property type="entry name" value="DEHYDROGENASES, SHORT CHAIN"/>
    <property type="match status" value="1"/>
</dbReference>
<dbReference type="FunFam" id="3.40.50.720:FF:000084">
    <property type="entry name" value="Short-chain dehydrogenase reductase"/>
    <property type="match status" value="1"/>
</dbReference>
<protein>
    <submittedName>
        <fullName evidence="4">Uncharacterized protein</fullName>
    </submittedName>
</protein>
<name>A0AA38Y551_9EURO</name>
<evidence type="ECO:0000313" key="4">
    <source>
        <dbReference type="EMBL" id="KAJ9635707.1"/>
    </source>
</evidence>
<proteinExistence type="inferred from homology"/>
<evidence type="ECO:0000256" key="2">
    <source>
        <dbReference type="ARBA" id="ARBA00022857"/>
    </source>
</evidence>
<dbReference type="PRINTS" id="PR00081">
    <property type="entry name" value="GDHRDH"/>
</dbReference>
<sequence length="253" mass="26071">MSSLAGKVIALTGAASGIGAATAKLLASRGATLAIADVNKEGLNAIAASLSAHRSKKFTSTNVDIRDRDQVRQWLKATTVEFGQLDGAANVAGVAGKNQNIHHIWELSTEEYDFIMDVNAKGLFHCLASQLADGVMKDGSSIACVGSFCGLRGTPRSSAYVASKHAATGLIKSAALEAGPRNIRVNGVAPGVVNTPMLAAALASKDATPQAAFTPIARNAEPDEIASTIAFLLGDESKFTTGAIYSVDGGWNI</sequence>
<evidence type="ECO:0000313" key="5">
    <source>
        <dbReference type="Proteomes" id="UP001172681"/>
    </source>
</evidence>
<evidence type="ECO:0000256" key="1">
    <source>
        <dbReference type="ARBA" id="ARBA00006484"/>
    </source>
</evidence>
<dbReference type="GO" id="GO:0016491">
    <property type="term" value="F:oxidoreductase activity"/>
    <property type="evidence" value="ECO:0007669"/>
    <property type="project" value="UniProtKB-KW"/>
</dbReference>
<organism evidence="4 5">
    <name type="scientific">Knufia peltigerae</name>
    <dbReference type="NCBI Taxonomy" id="1002370"/>
    <lineage>
        <taxon>Eukaryota</taxon>
        <taxon>Fungi</taxon>
        <taxon>Dikarya</taxon>
        <taxon>Ascomycota</taxon>
        <taxon>Pezizomycotina</taxon>
        <taxon>Eurotiomycetes</taxon>
        <taxon>Chaetothyriomycetidae</taxon>
        <taxon>Chaetothyriales</taxon>
        <taxon>Trichomeriaceae</taxon>
        <taxon>Knufia</taxon>
    </lineage>
</organism>
<dbReference type="PANTHER" id="PTHR24321:SF8">
    <property type="entry name" value="ESTRADIOL 17-BETA-DEHYDROGENASE 8-RELATED"/>
    <property type="match status" value="1"/>
</dbReference>
<dbReference type="Gene3D" id="3.40.50.720">
    <property type="entry name" value="NAD(P)-binding Rossmann-like Domain"/>
    <property type="match status" value="1"/>
</dbReference>
<accession>A0AA38Y551</accession>
<evidence type="ECO:0000256" key="3">
    <source>
        <dbReference type="ARBA" id="ARBA00023002"/>
    </source>
</evidence>